<dbReference type="HOGENOM" id="CLU_1939731_0_0_1"/>
<organism evidence="1 2">
    <name type="scientific">Wickerhamomyces ciferrii (strain ATCC 14091 / BCRC 22168 / CBS 111 / JCM 3599 / NBRC 0793 / NRRL Y-1031 F-60-10)</name>
    <name type="common">Yeast</name>
    <name type="synonym">Pichia ciferrii</name>
    <dbReference type="NCBI Taxonomy" id="1206466"/>
    <lineage>
        <taxon>Eukaryota</taxon>
        <taxon>Fungi</taxon>
        <taxon>Dikarya</taxon>
        <taxon>Ascomycota</taxon>
        <taxon>Saccharomycotina</taxon>
        <taxon>Saccharomycetes</taxon>
        <taxon>Phaffomycetales</taxon>
        <taxon>Wickerhamomycetaceae</taxon>
        <taxon>Wickerhamomyces</taxon>
    </lineage>
</organism>
<dbReference type="EMBL" id="CAIF01000164">
    <property type="protein sequence ID" value="CCH44880.1"/>
    <property type="molecule type" value="Genomic_DNA"/>
</dbReference>
<dbReference type="Proteomes" id="UP000009328">
    <property type="component" value="Unassembled WGS sequence"/>
</dbReference>
<evidence type="ECO:0000313" key="2">
    <source>
        <dbReference type="Proteomes" id="UP000009328"/>
    </source>
</evidence>
<gene>
    <name evidence="1" type="ORF">BN7_4449</name>
</gene>
<dbReference type="InParanoid" id="K0KI44"/>
<evidence type="ECO:0000313" key="1">
    <source>
        <dbReference type="EMBL" id="CCH44880.1"/>
    </source>
</evidence>
<sequence>MSDLFELELEYQQTPQEELELYSCSLDSSSSSIFELEEVSTPLLYESKIPSRQNSLIPEDSIDQFQLDISSSNYIPKTIPELQQQDSKSTIPKTIISSLESQESNDLSDIIKKGSISIQNNYKRWLSTHH</sequence>
<reference evidence="1 2" key="1">
    <citation type="journal article" date="2012" name="Eukaryot. Cell">
        <title>Draft genome sequence of Wickerhamomyces ciferrii NRRL Y-1031 F-60-10.</title>
        <authorList>
            <person name="Schneider J."/>
            <person name="Andrea H."/>
            <person name="Blom J."/>
            <person name="Jaenicke S."/>
            <person name="Ruckert C."/>
            <person name="Schorsch C."/>
            <person name="Szczepanowski R."/>
            <person name="Farwick M."/>
            <person name="Goesmann A."/>
            <person name="Puhler A."/>
            <person name="Schaffer S."/>
            <person name="Tauch A."/>
            <person name="Kohler T."/>
            <person name="Brinkrolf K."/>
        </authorList>
    </citation>
    <scope>NUCLEOTIDE SEQUENCE [LARGE SCALE GENOMIC DNA]</scope>
    <source>
        <strain evidence="2">ATCC 14091 / BCRC 22168 / CBS 111 / JCM 3599 / NBRC 0793 / NRRL Y-1031 F-60-10</strain>
    </source>
</reference>
<keyword evidence="2" id="KW-1185">Reference proteome</keyword>
<proteinExistence type="predicted"/>
<accession>K0KI44</accession>
<protein>
    <submittedName>
        <fullName evidence="1">Uncharacterized protein</fullName>
    </submittedName>
</protein>
<dbReference type="AlphaFoldDB" id="K0KI44"/>
<name>K0KI44_WICCF</name>
<comment type="caution">
    <text evidence="1">The sequence shown here is derived from an EMBL/GenBank/DDBJ whole genome shotgun (WGS) entry which is preliminary data.</text>
</comment>